<dbReference type="GO" id="GO:1990904">
    <property type="term" value="C:ribonucleoprotein complex"/>
    <property type="evidence" value="ECO:0007669"/>
    <property type="project" value="UniProtKB-KW"/>
</dbReference>
<reference evidence="4" key="1">
    <citation type="submission" date="2020-05" db="EMBL/GenBank/DDBJ databases">
        <authorList>
            <person name="Chiriac C."/>
            <person name="Salcher M."/>
            <person name="Ghai R."/>
            <person name="Kavagutti S V."/>
        </authorList>
    </citation>
    <scope>NUCLEOTIDE SEQUENCE</scope>
</reference>
<evidence type="ECO:0000313" key="4">
    <source>
        <dbReference type="EMBL" id="CAB4861614.1"/>
    </source>
</evidence>
<name>A0A6J7CYD2_9ZZZZ</name>
<dbReference type="GO" id="GO:0005840">
    <property type="term" value="C:ribosome"/>
    <property type="evidence" value="ECO:0007669"/>
    <property type="project" value="UniProtKB-KW"/>
</dbReference>
<evidence type="ECO:0000256" key="1">
    <source>
        <dbReference type="ARBA" id="ARBA00022980"/>
    </source>
</evidence>
<dbReference type="GO" id="GO:0003723">
    <property type="term" value="F:RNA binding"/>
    <property type="evidence" value="ECO:0007669"/>
    <property type="project" value="InterPro"/>
</dbReference>
<dbReference type="Pfam" id="PF00829">
    <property type="entry name" value="Ribosomal_L21p"/>
    <property type="match status" value="1"/>
</dbReference>
<dbReference type="EMBL" id="CAFABE010000033">
    <property type="protein sequence ID" value="CAB4827562.1"/>
    <property type="molecule type" value="Genomic_DNA"/>
</dbReference>
<dbReference type="InterPro" id="IPR036164">
    <property type="entry name" value="bL21-like_sf"/>
</dbReference>
<accession>A0A6J7CYD2</accession>
<evidence type="ECO:0000313" key="3">
    <source>
        <dbReference type="EMBL" id="CAB4827562.1"/>
    </source>
</evidence>
<dbReference type="SUPFAM" id="SSF141091">
    <property type="entry name" value="L21p-like"/>
    <property type="match status" value="1"/>
</dbReference>
<dbReference type="EMBL" id="CAFBPM010000009">
    <property type="protein sequence ID" value="CAB5022781.1"/>
    <property type="molecule type" value="Genomic_DNA"/>
</dbReference>
<keyword evidence="2" id="KW-0687">Ribonucleoprotein</keyword>
<dbReference type="InterPro" id="IPR028909">
    <property type="entry name" value="bL21-like"/>
</dbReference>
<dbReference type="AlphaFoldDB" id="A0A6J7CYD2"/>
<dbReference type="GO" id="GO:0006412">
    <property type="term" value="P:translation"/>
    <property type="evidence" value="ECO:0007669"/>
    <property type="project" value="InterPro"/>
</dbReference>
<sequence>MYAVIRTGATQERVEQGQRLRVDLRPEQVGDQISFEALLIVDGETVLATPKELAKASVTANIVGEEKGPKINAMTYKNKSNQSTRWGHRQKYSTVEITGISAKG</sequence>
<dbReference type="NCBIfam" id="TIGR00061">
    <property type="entry name" value="L21"/>
    <property type="match status" value="1"/>
</dbReference>
<evidence type="ECO:0000256" key="2">
    <source>
        <dbReference type="ARBA" id="ARBA00023274"/>
    </source>
</evidence>
<keyword evidence="1" id="KW-0689">Ribosomal protein</keyword>
<organism evidence="4">
    <name type="scientific">freshwater metagenome</name>
    <dbReference type="NCBI Taxonomy" id="449393"/>
    <lineage>
        <taxon>unclassified sequences</taxon>
        <taxon>metagenomes</taxon>
        <taxon>ecological metagenomes</taxon>
    </lineage>
</organism>
<dbReference type="EMBL" id="CAFBLT010000001">
    <property type="protein sequence ID" value="CAB4861614.1"/>
    <property type="molecule type" value="Genomic_DNA"/>
</dbReference>
<dbReference type="GO" id="GO:0005737">
    <property type="term" value="C:cytoplasm"/>
    <property type="evidence" value="ECO:0007669"/>
    <property type="project" value="UniProtKB-ARBA"/>
</dbReference>
<proteinExistence type="inferred from homology"/>
<dbReference type="InterPro" id="IPR001787">
    <property type="entry name" value="Ribosomal_bL21"/>
</dbReference>
<dbReference type="HAMAP" id="MF_01363">
    <property type="entry name" value="Ribosomal_bL21"/>
    <property type="match status" value="1"/>
</dbReference>
<evidence type="ECO:0000313" key="5">
    <source>
        <dbReference type="EMBL" id="CAB5022781.1"/>
    </source>
</evidence>
<gene>
    <name evidence="3" type="ORF">UFOPK3164_00862</name>
    <name evidence="4" type="ORF">UFOPK3427_00222</name>
    <name evidence="5" type="ORF">UFOPK4112_01019</name>
</gene>
<protein>
    <submittedName>
        <fullName evidence="4">Unannotated protein</fullName>
    </submittedName>
</protein>
<dbReference type="GO" id="GO:0003735">
    <property type="term" value="F:structural constituent of ribosome"/>
    <property type="evidence" value="ECO:0007669"/>
    <property type="project" value="InterPro"/>
</dbReference>